<dbReference type="PANTHER" id="PTHR48081">
    <property type="entry name" value="AB HYDROLASE SUPERFAMILY PROTEIN C4A8.06C"/>
    <property type="match status" value="1"/>
</dbReference>
<comment type="similarity">
    <text evidence="1">Belongs to the 'GDXG' lipolytic enzyme family.</text>
</comment>
<name>A0A316YLI8_9BASI</name>
<keyword evidence="2 4" id="KW-0378">Hydrolase</keyword>
<evidence type="ECO:0000313" key="4">
    <source>
        <dbReference type="EMBL" id="PWN89926.1"/>
    </source>
</evidence>
<keyword evidence="5" id="KW-1185">Reference proteome</keyword>
<protein>
    <submittedName>
        <fullName evidence="4">Alpha/beta-hydrolase</fullName>
    </submittedName>
</protein>
<evidence type="ECO:0000256" key="2">
    <source>
        <dbReference type="ARBA" id="ARBA00022801"/>
    </source>
</evidence>
<dbReference type="GeneID" id="37046871"/>
<dbReference type="PROSITE" id="PS01173">
    <property type="entry name" value="LIPASE_GDXG_HIS"/>
    <property type="match status" value="1"/>
</dbReference>
<evidence type="ECO:0000313" key="5">
    <source>
        <dbReference type="Proteomes" id="UP000245768"/>
    </source>
</evidence>
<accession>A0A316YLI8</accession>
<proteinExistence type="inferred from homology"/>
<dbReference type="AlphaFoldDB" id="A0A316YLI8"/>
<dbReference type="InterPro" id="IPR029058">
    <property type="entry name" value="AB_hydrolase_fold"/>
</dbReference>
<dbReference type="Proteomes" id="UP000245768">
    <property type="component" value="Unassembled WGS sequence"/>
</dbReference>
<dbReference type="Pfam" id="PF20434">
    <property type="entry name" value="BD-FAE"/>
    <property type="match status" value="1"/>
</dbReference>
<reference evidence="4 5" key="1">
    <citation type="journal article" date="2018" name="Mol. Biol. Evol.">
        <title>Broad Genomic Sampling Reveals a Smut Pathogenic Ancestry of the Fungal Clade Ustilaginomycotina.</title>
        <authorList>
            <person name="Kijpornyongpan T."/>
            <person name="Mondo S.J."/>
            <person name="Barry K."/>
            <person name="Sandor L."/>
            <person name="Lee J."/>
            <person name="Lipzen A."/>
            <person name="Pangilinan J."/>
            <person name="LaButti K."/>
            <person name="Hainaut M."/>
            <person name="Henrissat B."/>
            <person name="Grigoriev I.V."/>
            <person name="Spatafora J.W."/>
            <person name="Aime M.C."/>
        </authorList>
    </citation>
    <scope>NUCLEOTIDE SEQUENCE [LARGE SCALE GENOMIC DNA]</scope>
    <source>
        <strain evidence="4 5">MCA 4198</strain>
    </source>
</reference>
<dbReference type="OrthoDB" id="6495301at2759"/>
<dbReference type="STRING" id="215250.A0A316YLI8"/>
<dbReference type="PANTHER" id="PTHR48081:SF33">
    <property type="entry name" value="KYNURENINE FORMAMIDASE"/>
    <property type="match status" value="1"/>
</dbReference>
<dbReference type="EMBL" id="KZ819636">
    <property type="protein sequence ID" value="PWN89926.1"/>
    <property type="molecule type" value="Genomic_DNA"/>
</dbReference>
<dbReference type="GO" id="GO:0016787">
    <property type="term" value="F:hydrolase activity"/>
    <property type="evidence" value="ECO:0007669"/>
    <property type="project" value="UniProtKB-KW"/>
</dbReference>
<feature type="domain" description="BD-FAE-like" evidence="3">
    <location>
        <begin position="27"/>
        <end position="190"/>
    </location>
</feature>
<evidence type="ECO:0000256" key="1">
    <source>
        <dbReference type="ARBA" id="ARBA00010515"/>
    </source>
</evidence>
<organism evidence="4 5">
    <name type="scientific">Acaromyces ingoldii</name>
    <dbReference type="NCBI Taxonomy" id="215250"/>
    <lineage>
        <taxon>Eukaryota</taxon>
        <taxon>Fungi</taxon>
        <taxon>Dikarya</taxon>
        <taxon>Basidiomycota</taxon>
        <taxon>Ustilaginomycotina</taxon>
        <taxon>Exobasidiomycetes</taxon>
        <taxon>Exobasidiales</taxon>
        <taxon>Cryptobasidiaceae</taxon>
        <taxon>Acaromyces</taxon>
    </lineage>
</organism>
<dbReference type="RefSeq" id="XP_025377124.1">
    <property type="nucleotide sequence ID" value="XM_025524955.1"/>
</dbReference>
<evidence type="ECO:0000259" key="3">
    <source>
        <dbReference type="Pfam" id="PF20434"/>
    </source>
</evidence>
<gene>
    <name evidence="4" type="ORF">FA10DRAFT_301226</name>
</gene>
<dbReference type="InParanoid" id="A0A316YLI8"/>
<dbReference type="Gene3D" id="3.40.50.1820">
    <property type="entry name" value="alpha/beta hydrolase"/>
    <property type="match status" value="1"/>
</dbReference>
<dbReference type="SUPFAM" id="SSF53474">
    <property type="entry name" value="alpha/beta-Hydrolases"/>
    <property type="match status" value="1"/>
</dbReference>
<sequence length="309" mass="34405">MGSAGSSDAFTLHTGLSYGQDPRQIIDLFVPTRGKESLEPLPLFVYLHGGAWRSESIAGNHDLGAFLAGAGSAAVALVEYRLSLLNDGDAVPHVQHPLHLLDVYAALEYLLNERNAAKWHYDARNVVVAGHSAGAWVVSSMLLDAAAPPLQQDEQRIVSACPRFSPTSRAAIKAYVGIDGLYDLVYLVEKYPSYMSFVSQAFYKTPIATKDSYTKDELQPLEKVSVNRWRLALPEDGNHQHERTQRTRFFFLHSREDTLLDVEYEQQALDFFAKSGVDLHVDLDTLRGDHDEATHTKAFFTLLQKIISS</sequence>
<dbReference type="InterPro" id="IPR002168">
    <property type="entry name" value="Lipase_GDXG_HIS_AS"/>
</dbReference>
<dbReference type="InterPro" id="IPR050300">
    <property type="entry name" value="GDXG_lipolytic_enzyme"/>
</dbReference>
<dbReference type="InterPro" id="IPR049492">
    <property type="entry name" value="BD-FAE-like_dom"/>
</dbReference>